<reference evidence="1 2" key="1">
    <citation type="journal article" date="2020" name="Nature">
        <title>Isolation of an archaeon at the prokaryote-eukaryote interface.</title>
        <authorList>
            <person name="Imachi H."/>
            <person name="Nobu M.K."/>
            <person name="Nakahara N."/>
            <person name="Morono Y."/>
            <person name="Ogawara M."/>
            <person name="Takaki Y."/>
            <person name="Takano Y."/>
            <person name="Uematsu K."/>
            <person name="Ikuta T."/>
            <person name="Ito M."/>
            <person name="Matsui Y."/>
            <person name="Miyazaki M."/>
            <person name="Murata K."/>
            <person name="Saito Y."/>
            <person name="Sakai S."/>
            <person name="Song C."/>
            <person name="Tasumi E."/>
            <person name="Yamanaka Y."/>
            <person name="Yamaguchi T."/>
            <person name="Kamagata Y."/>
            <person name="Tamaki H."/>
            <person name="Takai K."/>
        </authorList>
    </citation>
    <scope>NUCLEOTIDE SEQUENCE [LARGE SCALE GENOMIC DNA]</scope>
    <source>
        <strain evidence="1 2">MK-D1</strain>
    </source>
</reference>
<dbReference type="GO" id="GO:0016810">
    <property type="term" value="F:hydrolase activity, acting on carbon-nitrogen (but not peptide) bonds"/>
    <property type="evidence" value="ECO:0007669"/>
    <property type="project" value="InterPro"/>
</dbReference>
<reference evidence="1 2" key="2">
    <citation type="journal article" date="2024" name="Int. J. Syst. Evol. Microbiol.">
        <title>Promethearchaeum syntrophicum gen. nov., sp. nov., an anaerobic, obligately syntrophic archaeon, the first isolate of the lineage 'Asgard' archaea, and proposal of the new archaeal phylum Promethearchaeota phyl. nov. and kingdom Promethearchaeati regn. nov.</title>
        <authorList>
            <person name="Imachi H."/>
            <person name="Nobu M.K."/>
            <person name="Kato S."/>
            <person name="Takaki Y."/>
            <person name="Miyazaki M."/>
            <person name="Miyata M."/>
            <person name="Ogawara M."/>
            <person name="Saito Y."/>
            <person name="Sakai S."/>
            <person name="Tahara Y.O."/>
            <person name="Takano Y."/>
            <person name="Tasumi E."/>
            <person name="Uematsu K."/>
            <person name="Yoshimura T."/>
            <person name="Itoh T."/>
            <person name="Ohkuma M."/>
            <person name="Takai K."/>
        </authorList>
    </citation>
    <scope>NUCLEOTIDE SEQUENCE [LARGE SCALE GENOMIC DNA]</scope>
    <source>
        <strain evidence="1 2">MK-D1</strain>
    </source>
</reference>
<dbReference type="Gene3D" id="3.20.20.140">
    <property type="entry name" value="Metal-dependent hydrolases"/>
    <property type="match status" value="1"/>
</dbReference>
<evidence type="ECO:0000313" key="1">
    <source>
        <dbReference type="EMBL" id="QEE16081.2"/>
    </source>
</evidence>
<dbReference type="InterPro" id="IPR032466">
    <property type="entry name" value="Metal_Hydrolase"/>
</dbReference>
<dbReference type="SUPFAM" id="SSF51338">
    <property type="entry name" value="Composite domain of metallo-dependent hydrolases"/>
    <property type="match status" value="1"/>
</dbReference>
<name>A0A5B9DAP0_9ARCH</name>
<dbReference type="InterPro" id="IPR011059">
    <property type="entry name" value="Metal-dep_hydrolase_composite"/>
</dbReference>
<dbReference type="EC" id="3.5.-.-" evidence="1"/>
<dbReference type="InterPro" id="IPR033932">
    <property type="entry name" value="YtcJ-like"/>
</dbReference>
<organism evidence="1 2">
    <name type="scientific">Promethearchaeum syntrophicum</name>
    <dbReference type="NCBI Taxonomy" id="2594042"/>
    <lineage>
        <taxon>Archaea</taxon>
        <taxon>Promethearchaeati</taxon>
        <taxon>Promethearchaeota</taxon>
        <taxon>Promethearchaeia</taxon>
        <taxon>Promethearchaeales</taxon>
        <taxon>Promethearchaeaceae</taxon>
        <taxon>Promethearchaeum</taxon>
    </lineage>
</organism>
<proteinExistence type="predicted"/>
<accession>A0A5B9DAP0</accession>
<dbReference type="Gene3D" id="3.10.310.70">
    <property type="match status" value="1"/>
</dbReference>
<keyword evidence="1" id="KW-0378">Hydrolase</keyword>
<dbReference type="KEGG" id="psyt:DSAG12_01909"/>
<dbReference type="PANTHER" id="PTHR22642">
    <property type="entry name" value="IMIDAZOLONEPROPIONASE"/>
    <property type="match status" value="1"/>
</dbReference>
<keyword evidence="2" id="KW-1185">Reference proteome</keyword>
<dbReference type="AlphaFoldDB" id="A0A5B9DAP0"/>
<protein>
    <submittedName>
        <fullName evidence="1">Amidohydrolase</fullName>
        <ecNumber evidence="1">3.5.-.-</ecNumber>
    </submittedName>
</protein>
<gene>
    <name evidence="1" type="ORF">DSAG12_01909</name>
</gene>
<dbReference type="PANTHER" id="PTHR22642:SF2">
    <property type="entry name" value="PROTEIN LONG AFTER FAR-RED 3"/>
    <property type="match status" value="1"/>
</dbReference>
<sequence>MTIYFNAKIFTLDGIKSWMRVENGKIIELGSGEVEKTEDSIDMEQKTILPGLMDAHLHVFSLGLHDKSLKLEGCRSIFEIQSKLKEFAINREGWIIGRGWDQDLFEGKKYIRKEDLDQIIPNQPVRLSRVCGHIVVVNSFALKILGINQHTEDPDGGEIERDIDGHPTGILKEKAVDLVSPLIIVERNKRKEMISIGLQQCLEVGLTGVQTNDEEAWTIYKELQKEGRVPIRVYLTPNHNEIGRTDTPKPGTRDGLLYCDRVKLMVDGSLGAHTAAMREPYADTGETGILVYSQEELNKLVGEAKAAGYRVEIHAIGDLAAETVINAIEVNNDNNRPILTHAQVLGEDLLEKMKNLKIIANIQPIFIITDGKWADTLLGKESERRKYSYAWKTMIDKGIHVSGGSDAPVETNNPLLGMYSAIFREVWNGTIWREEERLTFEEVLFIYTKGAAYSAKEEERLGELALGFEADFVVLKEDVINHPELLNDAKVQQVYVSGIQKLARP</sequence>
<dbReference type="Pfam" id="PF07969">
    <property type="entry name" value="Amidohydro_3"/>
    <property type="match status" value="1"/>
</dbReference>
<dbReference type="Proteomes" id="UP000321408">
    <property type="component" value="Chromosome"/>
</dbReference>
<dbReference type="InterPro" id="IPR013108">
    <property type="entry name" value="Amidohydro_3"/>
</dbReference>
<evidence type="ECO:0000313" key="2">
    <source>
        <dbReference type="Proteomes" id="UP000321408"/>
    </source>
</evidence>
<dbReference type="SUPFAM" id="SSF51556">
    <property type="entry name" value="Metallo-dependent hydrolases"/>
    <property type="match status" value="1"/>
</dbReference>
<dbReference type="Gene3D" id="2.30.40.10">
    <property type="entry name" value="Urease, subunit C, domain 1"/>
    <property type="match status" value="1"/>
</dbReference>
<dbReference type="OrthoDB" id="8791at2157"/>
<dbReference type="CDD" id="cd01300">
    <property type="entry name" value="YtcJ_like"/>
    <property type="match status" value="1"/>
</dbReference>
<dbReference type="EMBL" id="CP042905">
    <property type="protein sequence ID" value="QEE16081.2"/>
    <property type="molecule type" value="Genomic_DNA"/>
</dbReference>